<keyword evidence="1" id="KW-0521">NADP</keyword>
<gene>
    <name evidence="4" type="ORF">A8950_1770</name>
</gene>
<dbReference type="GO" id="GO:0070402">
    <property type="term" value="F:NADPH binding"/>
    <property type="evidence" value="ECO:0007669"/>
    <property type="project" value="TreeGrafter"/>
</dbReference>
<dbReference type="SUPFAM" id="SSF50129">
    <property type="entry name" value="GroES-like"/>
    <property type="match status" value="1"/>
</dbReference>
<dbReference type="GO" id="GO:0005829">
    <property type="term" value="C:cytosol"/>
    <property type="evidence" value="ECO:0007669"/>
    <property type="project" value="TreeGrafter"/>
</dbReference>
<accession>A0A4R6WSU8</accession>
<dbReference type="Proteomes" id="UP000295783">
    <property type="component" value="Unassembled WGS sequence"/>
</dbReference>
<dbReference type="InterPro" id="IPR036291">
    <property type="entry name" value="NAD(P)-bd_dom_sf"/>
</dbReference>
<dbReference type="SMART" id="SM00829">
    <property type="entry name" value="PKS_ER"/>
    <property type="match status" value="1"/>
</dbReference>
<feature type="domain" description="Enoyl reductase (ER)" evidence="3">
    <location>
        <begin position="16"/>
        <end position="327"/>
    </location>
</feature>
<comment type="caution">
    <text evidence="4">The sequence shown here is derived from an EMBL/GenBank/DDBJ whole genome shotgun (WGS) entry which is preliminary data.</text>
</comment>
<dbReference type="GO" id="GO:0008270">
    <property type="term" value="F:zinc ion binding"/>
    <property type="evidence" value="ECO:0007669"/>
    <property type="project" value="InterPro"/>
</dbReference>
<dbReference type="Gene3D" id="3.40.50.720">
    <property type="entry name" value="NAD(P)-binding Rossmann-like Domain"/>
    <property type="match status" value="1"/>
</dbReference>
<dbReference type="RefSeq" id="WP_133613282.1">
    <property type="nucleotide sequence ID" value="NZ_SNYW01000008.1"/>
</dbReference>
<keyword evidence="2" id="KW-0560">Oxidoreductase</keyword>
<dbReference type="PANTHER" id="PTHR48106">
    <property type="entry name" value="QUINONE OXIDOREDUCTASE PIG3-RELATED"/>
    <property type="match status" value="1"/>
</dbReference>
<dbReference type="GO" id="GO:0003960">
    <property type="term" value="F:quinone reductase (NADPH) activity"/>
    <property type="evidence" value="ECO:0007669"/>
    <property type="project" value="InterPro"/>
</dbReference>
<protein>
    <submittedName>
        <fullName evidence="4">NADPH2:quinone reductase</fullName>
    </submittedName>
</protein>
<dbReference type="Gene3D" id="3.90.180.10">
    <property type="entry name" value="Medium-chain alcohol dehydrogenases, catalytic domain"/>
    <property type="match status" value="1"/>
</dbReference>
<dbReference type="OrthoDB" id="9805883at2"/>
<dbReference type="FunFam" id="3.40.50.720:FF:000053">
    <property type="entry name" value="Quinone oxidoreductase 1"/>
    <property type="match status" value="1"/>
</dbReference>
<dbReference type="CDD" id="cd05286">
    <property type="entry name" value="QOR2"/>
    <property type="match status" value="1"/>
</dbReference>
<evidence type="ECO:0000256" key="2">
    <source>
        <dbReference type="ARBA" id="ARBA00023002"/>
    </source>
</evidence>
<dbReference type="InterPro" id="IPR013149">
    <property type="entry name" value="ADH-like_C"/>
</dbReference>
<dbReference type="NCBIfam" id="NF008024">
    <property type="entry name" value="PRK10754.1"/>
    <property type="match status" value="1"/>
</dbReference>
<dbReference type="InterPro" id="IPR002364">
    <property type="entry name" value="Quin_OxRdtase/zeta-crystal_CS"/>
</dbReference>
<dbReference type="InterPro" id="IPR011032">
    <property type="entry name" value="GroES-like_sf"/>
</dbReference>
<dbReference type="EMBL" id="SNYW01000008">
    <property type="protein sequence ID" value="TDQ81950.1"/>
    <property type="molecule type" value="Genomic_DNA"/>
</dbReference>
<name>A0A4R6WSU8_9PROT</name>
<evidence type="ECO:0000313" key="4">
    <source>
        <dbReference type="EMBL" id="TDQ81950.1"/>
    </source>
</evidence>
<dbReference type="Pfam" id="PF00107">
    <property type="entry name" value="ADH_zinc_N"/>
    <property type="match status" value="1"/>
</dbReference>
<reference evidence="4 5" key="1">
    <citation type="submission" date="2019-03" db="EMBL/GenBank/DDBJ databases">
        <title>Genomic Encyclopedia of Type Strains, Phase III (KMG-III): the genomes of soil and plant-associated and newly described type strains.</title>
        <authorList>
            <person name="Whitman W."/>
        </authorList>
    </citation>
    <scope>NUCLEOTIDE SEQUENCE [LARGE SCALE GENOMIC DNA]</scope>
    <source>
        <strain evidence="4 5">CGMCC 1.7660</strain>
    </source>
</reference>
<dbReference type="AlphaFoldDB" id="A0A4R6WSU8"/>
<dbReference type="InterPro" id="IPR020843">
    <property type="entry name" value="ER"/>
</dbReference>
<dbReference type="InterPro" id="IPR047618">
    <property type="entry name" value="QOR-like"/>
</dbReference>
<keyword evidence="5" id="KW-1185">Reference proteome</keyword>
<dbReference type="GO" id="GO:0035925">
    <property type="term" value="F:mRNA 3'-UTR AU-rich region binding"/>
    <property type="evidence" value="ECO:0007669"/>
    <property type="project" value="TreeGrafter"/>
</dbReference>
<sequence length="329" mass="35046">MTIPTETHAIRFAQTGGPEVMRWEKVKLEAPKPGEITIENKACGLNFIDTYHRSGLYPLALPSGLGLEGCGIVRAVGDGVSALKVGDRVAYCAAPAGAYAEWRNYPADKAVKVPDAIDDKTAAAMMLQGMTTEYLIRRTYPVKAGDWVLFHAAAGGVGSIAVQWLKHLGATVIGTAGGAEKCAKAKALGADHVIDYRAEDWVKRVREITDGKGVHVVYDGVGKDTCIPSMDCLRPRGYLVTFGNASGPVPAIEPLTLSQKGSIFLTRPTLAAYTGTRAELELSAHAVMDVVAKGIVRIAVNHTYPLKDAAQAHRDLEGRKTTGSVVLLP</sequence>
<evidence type="ECO:0000256" key="1">
    <source>
        <dbReference type="ARBA" id="ARBA00022857"/>
    </source>
</evidence>
<dbReference type="SUPFAM" id="SSF51735">
    <property type="entry name" value="NAD(P)-binding Rossmann-fold domains"/>
    <property type="match status" value="1"/>
</dbReference>
<organism evidence="4 5">
    <name type="scientific">Dongia mobilis</name>
    <dbReference type="NCBI Taxonomy" id="578943"/>
    <lineage>
        <taxon>Bacteria</taxon>
        <taxon>Pseudomonadati</taxon>
        <taxon>Pseudomonadota</taxon>
        <taxon>Alphaproteobacteria</taxon>
        <taxon>Rhodospirillales</taxon>
        <taxon>Dongiaceae</taxon>
        <taxon>Dongia</taxon>
    </lineage>
</organism>
<evidence type="ECO:0000313" key="5">
    <source>
        <dbReference type="Proteomes" id="UP000295783"/>
    </source>
</evidence>
<dbReference type="Pfam" id="PF08240">
    <property type="entry name" value="ADH_N"/>
    <property type="match status" value="1"/>
</dbReference>
<evidence type="ECO:0000259" key="3">
    <source>
        <dbReference type="SMART" id="SM00829"/>
    </source>
</evidence>
<dbReference type="PANTHER" id="PTHR48106:SF13">
    <property type="entry name" value="QUINONE OXIDOREDUCTASE-RELATED"/>
    <property type="match status" value="1"/>
</dbReference>
<proteinExistence type="predicted"/>
<dbReference type="PROSITE" id="PS01162">
    <property type="entry name" value="QOR_ZETA_CRYSTAL"/>
    <property type="match status" value="1"/>
</dbReference>
<dbReference type="InterPro" id="IPR013154">
    <property type="entry name" value="ADH-like_N"/>
</dbReference>